<name>A0A6G9XN65_NOCBR</name>
<accession>A0A6G9XN65</accession>
<reference evidence="1 2" key="1">
    <citation type="journal article" date="2019" name="ACS Chem. Biol.">
        <title>Identification and Mobilization of a Cryptic Antibiotic Biosynthesis Gene Locus from a Human-Pathogenic Nocardia Isolate.</title>
        <authorList>
            <person name="Herisse M."/>
            <person name="Ishida K."/>
            <person name="Porter J.L."/>
            <person name="Howden B."/>
            <person name="Hertweck C."/>
            <person name="Stinear T.P."/>
            <person name="Pidot S.J."/>
        </authorList>
    </citation>
    <scope>NUCLEOTIDE SEQUENCE [LARGE SCALE GENOMIC DNA]</scope>
    <source>
        <strain evidence="1 2">AUSMDU00024985</strain>
    </source>
</reference>
<gene>
    <name evidence="1" type="ORF">F5X71_08070</name>
</gene>
<evidence type="ECO:0000313" key="1">
    <source>
        <dbReference type="EMBL" id="QIS02283.1"/>
    </source>
</evidence>
<dbReference type="InterPro" id="IPR029069">
    <property type="entry name" value="HotDog_dom_sf"/>
</dbReference>
<protein>
    <recommendedName>
        <fullName evidence="3">Acyl-ACP thioesterase</fullName>
    </recommendedName>
</protein>
<dbReference type="RefSeq" id="WP_167461377.1">
    <property type="nucleotide sequence ID" value="NZ_CP046171.1"/>
</dbReference>
<evidence type="ECO:0008006" key="3">
    <source>
        <dbReference type="Google" id="ProtNLM"/>
    </source>
</evidence>
<dbReference type="Gene3D" id="3.10.129.10">
    <property type="entry name" value="Hotdog Thioesterase"/>
    <property type="match status" value="2"/>
</dbReference>
<evidence type="ECO:0000313" key="2">
    <source>
        <dbReference type="Proteomes" id="UP000501705"/>
    </source>
</evidence>
<dbReference type="AlphaFoldDB" id="A0A6G9XN65"/>
<dbReference type="SUPFAM" id="SSF54637">
    <property type="entry name" value="Thioesterase/thiol ester dehydrase-isomerase"/>
    <property type="match status" value="2"/>
</dbReference>
<organism evidence="1 2">
    <name type="scientific">Nocardia brasiliensis</name>
    <dbReference type="NCBI Taxonomy" id="37326"/>
    <lineage>
        <taxon>Bacteria</taxon>
        <taxon>Bacillati</taxon>
        <taxon>Actinomycetota</taxon>
        <taxon>Actinomycetes</taxon>
        <taxon>Mycobacteriales</taxon>
        <taxon>Nocardiaceae</taxon>
        <taxon>Nocardia</taxon>
    </lineage>
</organism>
<dbReference type="CDD" id="cd00586">
    <property type="entry name" value="4HBT"/>
    <property type="match status" value="1"/>
</dbReference>
<proteinExistence type="predicted"/>
<dbReference type="Proteomes" id="UP000501705">
    <property type="component" value="Chromosome"/>
</dbReference>
<sequence length="277" mass="29775">MSSVDVSVYPVQCDIQARQADLGRDGTVGTTALAQWLLEARRRMCLPRFEKLVLTGGFGPFHIVLAGQRAERLAPVRLTDPDISVHTGIRRFGRSSFTYEQAVFAGREQVGRGGATIILIGADGPLALPDQMIADLTDLSLPDSTEPAPARPSARRRAREHYSFFAPLRARIADVDINQHVNALALASWYDEAVAAFTATALGVVGLVPDLAPTMHRVDYLGEVTYPGDYEIGVAVSAYDGDTVHYELGVFRGDTCLGVADAAGPRGALRPDSSPAR</sequence>
<dbReference type="EMBL" id="CP046171">
    <property type="protein sequence ID" value="QIS02283.1"/>
    <property type="molecule type" value="Genomic_DNA"/>
</dbReference>